<dbReference type="CDD" id="cd03124">
    <property type="entry name" value="alpha_CA_prokaryotic_like"/>
    <property type="match status" value="1"/>
</dbReference>
<comment type="similarity">
    <text evidence="3 10">Belongs to the alpha-carbonic anhydrase family.</text>
</comment>
<dbReference type="EC" id="4.2.1.1" evidence="4 10"/>
<dbReference type="RefSeq" id="WP_193064936.1">
    <property type="nucleotide sequence ID" value="NZ_JBHSFT010000015.1"/>
</dbReference>
<sequence length="276" mass="31272">MKKFKLMWMAVFLSITLLTACSGNTATEEGSAEKSVDEAEEETHSVEEIEWSYTGDTGPDYWDTLHPEYLTCAEGQEQSPIDIDLAKVKLDETLNDIEINYQPTAFTLENNGHTIQLNDPTGSNSIIVEGEEYSVQQLHFHIPSENTIDGRFFDMEGHIVHSNENGDLAVLGFMIEAGEENEILAEAWSKLPETETNKDLELDNLINLRDLLPEDLTTFRFNGSLTTPPCTEDVSWLLLEEPIQYSQEQIDAFGELFSPHNHRKPQSLNDRDIHTH</sequence>
<evidence type="ECO:0000313" key="14">
    <source>
        <dbReference type="Proteomes" id="UP001595988"/>
    </source>
</evidence>
<feature type="signal peptide" evidence="10">
    <location>
        <begin position="1"/>
        <end position="20"/>
    </location>
</feature>
<evidence type="ECO:0000256" key="3">
    <source>
        <dbReference type="ARBA" id="ARBA00010718"/>
    </source>
</evidence>
<dbReference type="PROSITE" id="PS51144">
    <property type="entry name" value="ALPHA_CA_2"/>
    <property type="match status" value="1"/>
</dbReference>
<evidence type="ECO:0000256" key="10">
    <source>
        <dbReference type="RuleBase" id="RU367011"/>
    </source>
</evidence>
<dbReference type="PANTHER" id="PTHR18952:SF265">
    <property type="entry name" value="CARBONIC ANHYDRASE"/>
    <property type="match status" value="1"/>
</dbReference>
<evidence type="ECO:0000256" key="11">
    <source>
        <dbReference type="SAM" id="MobiDB-lite"/>
    </source>
</evidence>
<name>A0ABV9JY79_9BACI</name>
<organism evidence="13 14">
    <name type="scientific">Oceanobacillus aidingensis</name>
    <dbReference type="NCBI Taxonomy" id="645964"/>
    <lineage>
        <taxon>Bacteria</taxon>
        <taxon>Bacillati</taxon>
        <taxon>Bacillota</taxon>
        <taxon>Bacilli</taxon>
        <taxon>Bacillales</taxon>
        <taxon>Bacillaceae</taxon>
        <taxon>Oceanobacillus</taxon>
    </lineage>
</organism>
<feature type="domain" description="Alpha-carbonic anhydrase" evidence="12">
    <location>
        <begin position="49"/>
        <end position="276"/>
    </location>
</feature>
<dbReference type="Proteomes" id="UP001595988">
    <property type="component" value="Unassembled WGS sequence"/>
</dbReference>
<keyword evidence="14" id="KW-1185">Reference proteome</keyword>
<dbReference type="PROSITE" id="PS51257">
    <property type="entry name" value="PROKAR_LIPOPROTEIN"/>
    <property type="match status" value="1"/>
</dbReference>
<evidence type="ECO:0000259" key="12">
    <source>
        <dbReference type="PROSITE" id="PS51144"/>
    </source>
</evidence>
<dbReference type="InterPro" id="IPR036398">
    <property type="entry name" value="CA_dom_sf"/>
</dbReference>
<evidence type="ECO:0000256" key="1">
    <source>
        <dbReference type="ARBA" id="ARBA00001947"/>
    </source>
</evidence>
<dbReference type="Gene3D" id="3.10.200.10">
    <property type="entry name" value="Alpha carbonic anhydrase"/>
    <property type="match status" value="1"/>
</dbReference>
<dbReference type="SMART" id="SM01057">
    <property type="entry name" value="Carb_anhydrase"/>
    <property type="match status" value="1"/>
</dbReference>
<keyword evidence="8 10" id="KW-0456">Lyase</keyword>
<evidence type="ECO:0000256" key="7">
    <source>
        <dbReference type="ARBA" id="ARBA00022833"/>
    </source>
</evidence>
<comment type="catalytic activity">
    <reaction evidence="9 10">
        <text>hydrogencarbonate + H(+) = CO2 + H2O</text>
        <dbReference type="Rhea" id="RHEA:10748"/>
        <dbReference type="ChEBI" id="CHEBI:15377"/>
        <dbReference type="ChEBI" id="CHEBI:15378"/>
        <dbReference type="ChEBI" id="CHEBI:16526"/>
        <dbReference type="ChEBI" id="CHEBI:17544"/>
        <dbReference type="EC" id="4.2.1.1"/>
    </reaction>
</comment>
<proteinExistence type="inferred from homology"/>
<feature type="chain" id="PRO_5044989756" description="Carbonic anhydrase" evidence="10">
    <location>
        <begin position="21"/>
        <end position="276"/>
    </location>
</feature>
<keyword evidence="7 10" id="KW-0862">Zinc</keyword>
<comment type="caution">
    <text evidence="13">The sequence shown here is derived from an EMBL/GenBank/DDBJ whole genome shotgun (WGS) entry which is preliminary data.</text>
</comment>
<evidence type="ECO:0000256" key="6">
    <source>
        <dbReference type="ARBA" id="ARBA00022723"/>
    </source>
</evidence>
<dbReference type="Pfam" id="PF00194">
    <property type="entry name" value="Carb_anhydrase"/>
    <property type="match status" value="1"/>
</dbReference>
<protein>
    <recommendedName>
        <fullName evidence="5 10">Carbonic anhydrase</fullName>
        <ecNumber evidence="4 10">4.2.1.1</ecNumber>
    </recommendedName>
</protein>
<dbReference type="PROSITE" id="PS00162">
    <property type="entry name" value="ALPHA_CA_1"/>
    <property type="match status" value="1"/>
</dbReference>
<evidence type="ECO:0000256" key="4">
    <source>
        <dbReference type="ARBA" id="ARBA00012925"/>
    </source>
</evidence>
<dbReference type="InterPro" id="IPR018338">
    <property type="entry name" value="Carbonic_anhydrase_a-class_CS"/>
</dbReference>
<evidence type="ECO:0000256" key="2">
    <source>
        <dbReference type="ARBA" id="ARBA00002904"/>
    </source>
</evidence>
<evidence type="ECO:0000256" key="5">
    <source>
        <dbReference type="ARBA" id="ARBA00014628"/>
    </source>
</evidence>
<feature type="region of interest" description="Disordered" evidence="11">
    <location>
        <begin position="257"/>
        <end position="276"/>
    </location>
</feature>
<comment type="function">
    <text evidence="2 10">Reversible hydration of carbon dioxide.</text>
</comment>
<dbReference type="EMBL" id="JBHSFT010000015">
    <property type="protein sequence ID" value="MFC4662719.1"/>
    <property type="molecule type" value="Genomic_DNA"/>
</dbReference>
<dbReference type="InterPro" id="IPR041891">
    <property type="entry name" value="Alpha_CA_prokaryot-like"/>
</dbReference>
<evidence type="ECO:0000313" key="13">
    <source>
        <dbReference type="EMBL" id="MFC4662719.1"/>
    </source>
</evidence>
<dbReference type="SUPFAM" id="SSF51069">
    <property type="entry name" value="Carbonic anhydrase"/>
    <property type="match status" value="1"/>
</dbReference>
<dbReference type="InterPro" id="IPR001148">
    <property type="entry name" value="CA_dom"/>
</dbReference>
<comment type="cofactor">
    <cofactor evidence="1 10">
        <name>Zn(2+)</name>
        <dbReference type="ChEBI" id="CHEBI:29105"/>
    </cofactor>
</comment>
<reference evidence="14" key="1">
    <citation type="journal article" date="2019" name="Int. J. Syst. Evol. Microbiol.">
        <title>The Global Catalogue of Microorganisms (GCM) 10K type strain sequencing project: providing services to taxonomists for standard genome sequencing and annotation.</title>
        <authorList>
            <consortium name="The Broad Institute Genomics Platform"/>
            <consortium name="The Broad Institute Genome Sequencing Center for Infectious Disease"/>
            <person name="Wu L."/>
            <person name="Ma J."/>
        </authorList>
    </citation>
    <scope>NUCLEOTIDE SEQUENCE [LARGE SCALE GENOMIC DNA]</scope>
    <source>
        <strain evidence="14">CCUG 37257</strain>
    </source>
</reference>
<dbReference type="PANTHER" id="PTHR18952">
    <property type="entry name" value="CARBONIC ANHYDRASE"/>
    <property type="match status" value="1"/>
</dbReference>
<keyword evidence="6 10" id="KW-0479">Metal-binding</keyword>
<gene>
    <name evidence="13" type="ORF">ACFO3P_11090</name>
</gene>
<evidence type="ECO:0000256" key="9">
    <source>
        <dbReference type="ARBA" id="ARBA00048348"/>
    </source>
</evidence>
<keyword evidence="10" id="KW-0732">Signal</keyword>
<dbReference type="InterPro" id="IPR023561">
    <property type="entry name" value="Carbonic_anhydrase_a-class"/>
</dbReference>
<evidence type="ECO:0000256" key="8">
    <source>
        <dbReference type="ARBA" id="ARBA00023239"/>
    </source>
</evidence>
<accession>A0ABV9JY79</accession>